<keyword evidence="3" id="KW-1185">Reference proteome</keyword>
<protein>
    <recommendedName>
        <fullName evidence="1">Endonuclease/exonuclease/phosphatase domain-containing protein</fullName>
    </recommendedName>
</protein>
<dbReference type="OrthoDB" id="410542at2759"/>
<feature type="domain" description="Endonuclease/exonuclease/phosphatase" evidence="1">
    <location>
        <begin position="19"/>
        <end position="146"/>
    </location>
</feature>
<sequence>MKTESENKISAFQYSVSTQVYAPVDSADNQAKNEFYECLTDVLRDIESYHDIIIVGDLNARIKSQKGSQRVERYAEDGERLTELCSQYQLKLANIFFAHKDIHRWERPALQQKSVIDYIIVKQTTTFKVYDSRVKRRANCGTDHQLLVAKIVYPFTTKKIVRRHQDLKRTIQQK</sequence>
<reference evidence="2" key="1">
    <citation type="submission" date="2019-08" db="EMBL/GenBank/DDBJ databases">
        <title>The genome of the North American firefly Photinus pyralis.</title>
        <authorList>
            <consortium name="Photinus pyralis genome working group"/>
            <person name="Fallon T.R."/>
            <person name="Sander Lower S.E."/>
            <person name="Weng J.-K."/>
        </authorList>
    </citation>
    <scope>NUCLEOTIDE SEQUENCE</scope>
    <source>
        <strain evidence="2">TRF0915ILg1</strain>
        <tissue evidence="2">Whole body</tissue>
    </source>
</reference>
<dbReference type="Gene3D" id="3.60.10.10">
    <property type="entry name" value="Endonuclease/exonuclease/phosphatase"/>
    <property type="match status" value="1"/>
</dbReference>
<evidence type="ECO:0000313" key="2">
    <source>
        <dbReference type="EMBL" id="KAF2879646.1"/>
    </source>
</evidence>
<gene>
    <name evidence="2" type="ORF">ILUMI_26524</name>
</gene>
<dbReference type="InterPro" id="IPR005135">
    <property type="entry name" value="Endo/exonuclease/phosphatase"/>
</dbReference>
<dbReference type="GO" id="GO:0003824">
    <property type="term" value="F:catalytic activity"/>
    <property type="evidence" value="ECO:0007669"/>
    <property type="project" value="InterPro"/>
</dbReference>
<dbReference type="EMBL" id="VTPC01091105">
    <property type="protein sequence ID" value="KAF2879646.1"/>
    <property type="molecule type" value="Genomic_DNA"/>
</dbReference>
<dbReference type="SUPFAM" id="SSF56219">
    <property type="entry name" value="DNase I-like"/>
    <property type="match status" value="1"/>
</dbReference>
<accession>A0A8K0FYK7</accession>
<evidence type="ECO:0000259" key="1">
    <source>
        <dbReference type="Pfam" id="PF14529"/>
    </source>
</evidence>
<evidence type="ECO:0000313" key="3">
    <source>
        <dbReference type="Proteomes" id="UP000801492"/>
    </source>
</evidence>
<dbReference type="Proteomes" id="UP000801492">
    <property type="component" value="Unassembled WGS sequence"/>
</dbReference>
<dbReference type="Pfam" id="PF14529">
    <property type="entry name" value="Exo_endo_phos_2"/>
    <property type="match status" value="1"/>
</dbReference>
<dbReference type="AlphaFoldDB" id="A0A8K0FYK7"/>
<name>A0A8K0FYK7_IGNLU</name>
<dbReference type="InterPro" id="IPR036691">
    <property type="entry name" value="Endo/exonu/phosph_ase_sf"/>
</dbReference>
<comment type="caution">
    <text evidence="2">The sequence shown here is derived from an EMBL/GenBank/DDBJ whole genome shotgun (WGS) entry which is preliminary data.</text>
</comment>
<organism evidence="2 3">
    <name type="scientific">Ignelater luminosus</name>
    <name type="common">Cucubano</name>
    <name type="synonym">Pyrophorus luminosus</name>
    <dbReference type="NCBI Taxonomy" id="2038154"/>
    <lineage>
        <taxon>Eukaryota</taxon>
        <taxon>Metazoa</taxon>
        <taxon>Ecdysozoa</taxon>
        <taxon>Arthropoda</taxon>
        <taxon>Hexapoda</taxon>
        <taxon>Insecta</taxon>
        <taxon>Pterygota</taxon>
        <taxon>Neoptera</taxon>
        <taxon>Endopterygota</taxon>
        <taxon>Coleoptera</taxon>
        <taxon>Polyphaga</taxon>
        <taxon>Elateriformia</taxon>
        <taxon>Elateroidea</taxon>
        <taxon>Elateridae</taxon>
        <taxon>Agrypninae</taxon>
        <taxon>Pyrophorini</taxon>
        <taxon>Ignelater</taxon>
    </lineage>
</organism>
<proteinExistence type="predicted"/>